<reference evidence="2 3" key="1">
    <citation type="submission" date="2018-06" db="EMBL/GenBank/DDBJ databases">
        <title>Genomic Encyclopedia of Archaeal and Bacterial Type Strains, Phase II (KMG-II): from individual species to whole genera.</title>
        <authorList>
            <person name="Goeker M."/>
        </authorList>
    </citation>
    <scope>NUCLEOTIDE SEQUENCE [LARGE SCALE GENOMIC DNA]</scope>
    <source>
        <strain evidence="2 3">DSM 29821</strain>
    </source>
</reference>
<organism evidence="2 3">
    <name type="scientific">Chitinophaga dinghuensis</name>
    <dbReference type="NCBI Taxonomy" id="1539050"/>
    <lineage>
        <taxon>Bacteria</taxon>
        <taxon>Pseudomonadati</taxon>
        <taxon>Bacteroidota</taxon>
        <taxon>Chitinophagia</taxon>
        <taxon>Chitinophagales</taxon>
        <taxon>Chitinophagaceae</taxon>
        <taxon>Chitinophaga</taxon>
    </lineage>
</organism>
<protein>
    <submittedName>
        <fullName evidence="2">Uncharacterized protein</fullName>
    </submittedName>
</protein>
<comment type="caution">
    <text evidence="2">The sequence shown here is derived from an EMBL/GenBank/DDBJ whole genome shotgun (WGS) entry which is preliminary data.</text>
</comment>
<feature type="transmembrane region" description="Helical" evidence="1">
    <location>
        <begin position="48"/>
        <end position="67"/>
    </location>
</feature>
<keyword evidence="1" id="KW-0812">Transmembrane</keyword>
<proteinExistence type="predicted"/>
<gene>
    <name evidence="2" type="ORF">CLV59_105404</name>
</gene>
<dbReference type="AlphaFoldDB" id="A0A327VZF2"/>
<evidence type="ECO:0000256" key="1">
    <source>
        <dbReference type="SAM" id="Phobius"/>
    </source>
</evidence>
<name>A0A327VZF2_9BACT</name>
<keyword evidence="1" id="KW-0472">Membrane</keyword>
<dbReference type="Proteomes" id="UP000249819">
    <property type="component" value="Unassembled WGS sequence"/>
</dbReference>
<accession>A0A327VZF2</accession>
<evidence type="ECO:0000313" key="2">
    <source>
        <dbReference type="EMBL" id="RAJ80295.1"/>
    </source>
</evidence>
<feature type="transmembrane region" description="Helical" evidence="1">
    <location>
        <begin position="12"/>
        <end position="36"/>
    </location>
</feature>
<sequence>MQLLCGSPTGNQIILVIFIFIVIFLAIVFVPGIFILKLLFKHSSKQKKWVVMLIWLMVVTLFTYFQILGRR</sequence>
<evidence type="ECO:0000313" key="3">
    <source>
        <dbReference type="Proteomes" id="UP000249819"/>
    </source>
</evidence>
<keyword evidence="3" id="KW-1185">Reference proteome</keyword>
<dbReference type="EMBL" id="QLMA01000005">
    <property type="protein sequence ID" value="RAJ80295.1"/>
    <property type="molecule type" value="Genomic_DNA"/>
</dbReference>
<keyword evidence="1" id="KW-1133">Transmembrane helix</keyword>